<dbReference type="Pfam" id="PF02913">
    <property type="entry name" value="FAD-oxidase_C"/>
    <property type="match status" value="1"/>
</dbReference>
<dbReference type="Pfam" id="PF01565">
    <property type="entry name" value="FAD_binding_4"/>
    <property type="match status" value="1"/>
</dbReference>
<dbReference type="PANTHER" id="PTHR11748:SF119">
    <property type="entry name" value="D-2-HYDROXYGLUTARATE DEHYDROGENASE"/>
    <property type="match status" value="1"/>
</dbReference>
<dbReference type="SUPFAM" id="SSF55103">
    <property type="entry name" value="FAD-linked oxidases, C-terminal domain"/>
    <property type="match status" value="1"/>
</dbReference>
<name>A0A1F6BUV9_9BACT</name>
<dbReference type="FunFam" id="3.30.70.2740:FF:000001">
    <property type="entry name" value="D-lactate dehydrogenase mitochondrial"/>
    <property type="match status" value="1"/>
</dbReference>
<reference evidence="7 8" key="1">
    <citation type="journal article" date="2016" name="Nat. Commun.">
        <title>Thousands of microbial genomes shed light on interconnected biogeochemical processes in an aquifer system.</title>
        <authorList>
            <person name="Anantharaman K."/>
            <person name="Brown C.T."/>
            <person name="Hug L.A."/>
            <person name="Sharon I."/>
            <person name="Castelle C.J."/>
            <person name="Probst A.J."/>
            <person name="Thomas B.C."/>
            <person name="Singh A."/>
            <person name="Wilkins M.J."/>
            <person name="Karaoz U."/>
            <person name="Brodie E.L."/>
            <person name="Williams K.H."/>
            <person name="Hubbard S.S."/>
            <person name="Banfield J.F."/>
        </authorList>
    </citation>
    <scope>NUCLEOTIDE SEQUENCE [LARGE SCALE GENOMIC DNA]</scope>
</reference>
<dbReference type="AlphaFoldDB" id="A0A1F6BUV9"/>
<feature type="domain" description="FAD-binding PCMH-type" evidence="6">
    <location>
        <begin position="31"/>
        <end position="260"/>
    </location>
</feature>
<keyword evidence="5" id="KW-0560">Oxidoreductase</keyword>
<comment type="cofactor">
    <cofactor evidence="1">
        <name>FAD</name>
        <dbReference type="ChEBI" id="CHEBI:57692"/>
    </cofactor>
</comment>
<dbReference type="SUPFAM" id="SSF56176">
    <property type="entry name" value="FAD-binding/transporter-associated domain-like"/>
    <property type="match status" value="1"/>
</dbReference>
<organism evidence="7 8">
    <name type="scientific">Candidatus Jorgensenbacteria bacterium GWA1_49_17</name>
    <dbReference type="NCBI Taxonomy" id="1798467"/>
    <lineage>
        <taxon>Bacteria</taxon>
        <taxon>Candidatus Joergenseniibacteriota</taxon>
    </lineage>
</organism>
<keyword evidence="3" id="KW-0285">Flavoprotein</keyword>
<evidence type="ECO:0000256" key="3">
    <source>
        <dbReference type="ARBA" id="ARBA00022630"/>
    </source>
</evidence>
<dbReference type="GO" id="GO:0008720">
    <property type="term" value="F:D-lactate dehydrogenase (NAD+) activity"/>
    <property type="evidence" value="ECO:0007669"/>
    <property type="project" value="TreeGrafter"/>
</dbReference>
<dbReference type="InterPro" id="IPR016164">
    <property type="entry name" value="FAD-linked_Oxase-like_C"/>
</dbReference>
<sequence length="541" mass="61793">MIAGEIKKIIKGEVLFDEETLRKYSQDASLFEVKPEAVVFPRNTEDLKKLVSFVVKNKKKNEALSLTPRAGGSDMSGGPLSESIVVDFKHFSKVKMGDGYAIAEPGVFYRDFEKETLKKKLILPTYPASRELCALGGMIANNAAGEKTLKYGKTIDYVEELKVVLSDGEEHVIKPLTEKELKKKIKEKNFEGRFYRDIFRLIEGNYDVIKKAKPNVSKNSAGFNLWEVWDEKTFNLVKLFVGSQGTLGLITEAKLRLVPVGKYSGLLVIFMKDLKFLPEIVGKTLSLKPASFESFDDHTFGLALKFFTGFLKLMGAANIFSLALQFLPEFLHVLFHGMPKMILLAEFEEESQEEVNRKIEELERSLAPFELSTKTAPTAESSKKYWVMRRESFNLLRHRIRGLKTAPFVDDVVVRPEHYSKFLPKLYEILDRYELLYTVAGHIGDGNFHIIPLMNLADEKERRKIPEVSREVYDLVLKYKGSITAEHNDGLIRTPFLEKMYGKKVYGLFKETKKIFDPLNVFNPGKKVNANLNYALEHIKR</sequence>
<dbReference type="GO" id="GO:0004458">
    <property type="term" value="F:D-lactate dehydrogenase (cytochrome) activity"/>
    <property type="evidence" value="ECO:0007669"/>
    <property type="project" value="TreeGrafter"/>
</dbReference>
<protein>
    <recommendedName>
        <fullName evidence="6">FAD-binding PCMH-type domain-containing protein</fullName>
    </recommendedName>
</protein>
<dbReference type="InterPro" id="IPR016167">
    <property type="entry name" value="FAD-bd_PCMH_sub1"/>
</dbReference>
<dbReference type="Proteomes" id="UP000179368">
    <property type="component" value="Unassembled WGS sequence"/>
</dbReference>
<proteinExistence type="inferred from homology"/>
<evidence type="ECO:0000313" key="7">
    <source>
        <dbReference type="EMBL" id="OGG40736.1"/>
    </source>
</evidence>
<dbReference type="Gene3D" id="3.30.465.10">
    <property type="match status" value="1"/>
</dbReference>
<dbReference type="InterPro" id="IPR016171">
    <property type="entry name" value="Vanillyl_alc_oxidase_C-sub2"/>
</dbReference>
<dbReference type="Gene3D" id="3.30.70.2740">
    <property type="match status" value="1"/>
</dbReference>
<evidence type="ECO:0000256" key="2">
    <source>
        <dbReference type="ARBA" id="ARBA00008000"/>
    </source>
</evidence>
<dbReference type="InterPro" id="IPR016169">
    <property type="entry name" value="FAD-bd_PCMH_sub2"/>
</dbReference>
<dbReference type="PANTHER" id="PTHR11748">
    <property type="entry name" value="D-LACTATE DEHYDROGENASE"/>
    <property type="match status" value="1"/>
</dbReference>
<dbReference type="Gene3D" id="1.10.45.10">
    <property type="entry name" value="Vanillyl-alcohol Oxidase, Chain A, domain 4"/>
    <property type="match status" value="1"/>
</dbReference>
<comment type="similarity">
    <text evidence="2">Belongs to the FAD-binding oxidoreductase/transferase type 4 family.</text>
</comment>
<dbReference type="InterPro" id="IPR006094">
    <property type="entry name" value="Oxid_FAD_bind_N"/>
</dbReference>
<dbReference type="Gene3D" id="3.30.43.10">
    <property type="entry name" value="Uridine Diphospho-n-acetylenolpyruvylglucosamine Reductase, domain 2"/>
    <property type="match status" value="1"/>
</dbReference>
<dbReference type="InterPro" id="IPR036318">
    <property type="entry name" value="FAD-bd_PCMH-like_sf"/>
</dbReference>
<evidence type="ECO:0000259" key="6">
    <source>
        <dbReference type="PROSITE" id="PS51387"/>
    </source>
</evidence>
<accession>A0A1F6BUV9</accession>
<evidence type="ECO:0000256" key="1">
    <source>
        <dbReference type="ARBA" id="ARBA00001974"/>
    </source>
</evidence>
<evidence type="ECO:0000256" key="5">
    <source>
        <dbReference type="ARBA" id="ARBA00023002"/>
    </source>
</evidence>
<evidence type="ECO:0000256" key="4">
    <source>
        <dbReference type="ARBA" id="ARBA00022827"/>
    </source>
</evidence>
<gene>
    <name evidence="7" type="ORF">A2116_00360</name>
</gene>
<dbReference type="EMBL" id="MFKG01000006">
    <property type="protein sequence ID" value="OGG40736.1"/>
    <property type="molecule type" value="Genomic_DNA"/>
</dbReference>
<dbReference type="GO" id="GO:1903457">
    <property type="term" value="P:lactate catabolic process"/>
    <property type="evidence" value="ECO:0007669"/>
    <property type="project" value="TreeGrafter"/>
</dbReference>
<dbReference type="GO" id="GO:0071949">
    <property type="term" value="F:FAD binding"/>
    <property type="evidence" value="ECO:0007669"/>
    <property type="project" value="InterPro"/>
</dbReference>
<evidence type="ECO:0000313" key="8">
    <source>
        <dbReference type="Proteomes" id="UP000179368"/>
    </source>
</evidence>
<keyword evidence="4" id="KW-0274">FAD</keyword>
<comment type="caution">
    <text evidence="7">The sequence shown here is derived from an EMBL/GenBank/DDBJ whole genome shotgun (WGS) entry which is preliminary data.</text>
</comment>
<dbReference type="InterPro" id="IPR016166">
    <property type="entry name" value="FAD-bd_PCMH"/>
</dbReference>
<dbReference type="InterPro" id="IPR004113">
    <property type="entry name" value="FAD-bd_oxidored_4_C"/>
</dbReference>
<dbReference type="PROSITE" id="PS51387">
    <property type="entry name" value="FAD_PCMH"/>
    <property type="match status" value="1"/>
</dbReference>